<dbReference type="EMBL" id="JACRTD010000006">
    <property type="protein sequence ID" value="MBC8585814.1"/>
    <property type="molecule type" value="Genomic_DNA"/>
</dbReference>
<dbReference type="GO" id="GO:0004673">
    <property type="term" value="F:protein histidine kinase activity"/>
    <property type="evidence" value="ECO:0007669"/>
    <property type="project" value="UniProtKB-EC"/>
</dbReference>
<feature type="transmembrane region" description="Helical" evidence="7">
    <location>
        <begin position="14"/>
        <end position="32"/>
    </location>
</feature>
<keyword evidence="8" id="KW-0547">Nucleotide-binding</keyword>
<dbReference type="InterPro" id="IPR036890">
    <property type="entry name" value="HATPase_C_sf"/>
</dbReference>
<keyword evidence="8" id="KW-0067">ATP-binding</keyword>
<dbReference type="Proteomes" id="UP000623678">
    <property type="component" value="Unassembled WGS sequence"/>
</dbReference>
<reference evidence="8" key="1">
    <citation type="submission" date="2020-08" db="EMBL/GenBank/DDBJ databases">
        <title>Genome public.</title>
        <authorList>
            <person name="Liu C."/>
            <person name="Sun Q."/>
        </authorList>
    </citation>
    <scope>NUCLEOTIDE SEQUENCE</scope>
    <source>
        <strain evidence="8">NSJ-64</strain>
    </source>
</reference>
<keyword evidence="7" id="KW-0812">Transmembrane</keyword>
<keyword evidence="3" id="KW-0808">Transferase</keyword>
<keyword evidence="6" id="KW-0175">Coiled coil</keyword>
<dbReference type="PANTHER" id="PTHR24421:SF10">
    <property type="entry name" value="NITRATE_NITRITE SENSOR PROTEIN NARQ"/>
    <property type="match status" value="1"/>
</dbReference>
<evidence type="ECO:0000256" key="3">
    <source>
        <dbReference type="ARBA" id="ARBA00022679"/>
    </source>
</evidence>
<evidence type="ECO:0000256" key="2">
    <source>
        <dbReference type="ARBA" id="ARBA00012438"/>
    </source>
</evidence>
<comment type="caution">
    <text evidence="8">The sequence shown here is derived from an EMBL/GenBank/DDBJ whole genome shotgun (WGS) entry which is preliminary data.</text>
</comment>
<evidence type="ECO:0000313" key="8">
    <source>
        <dbReference type="EMBL" id="MBC8585814.1"/>
    </source>
</evidence>
<dbReference type="InterPro" id="IPR035965">
    <property type="entry name" value="PAS-like_dom_sf"/>
</dbReference>
<dbReference type="GO" id="GO:0000160">
    <property type="term" value="P:phosphorelay signal transduction system"/>
    <property type="evidence" value="ECO:0007669"/>
    <property type="project" value="UniProtKB-KW"/>
</dbReference>
<organism evidence="8 9">
    <name type="scientific">Youxingia wuxianensis</name>
    <dbReference type="NCBI Taxonomy" id="2763678"/>
    <lineage>
        <taxon>Bacteria</taxon>
        <taxon>Bacillati</taxon>
        <taxon>Bacillota</taxon>
        <taxon>Clostridia</taxon>
        <taxon>Eubacteriales</taxon>
        <taxon>Oscillospiraceae</taxon>
        <taxon>Youxingia</taxon>
    </lineage>
</organism>
<gene>
    <name evidence="8" type="ORF">H8705_09475</name>
</gene>
<sequence length="416" mass="46952">MSAFSSLSEFWQTMLPFIMLVEIVLEIGLFMYQLLRSNKPVRSLLSLAVMAVMIPLLFSVSQADPDNIGDAFLLGAPWLIFASAIFLAAVHFAIALPREYRRKKNELSPFSIKEATDKLPMGICFADPNGRIILCNNRMRRLSFALCGHELQIKRDMENALSLPDRSVTVKDDCYILPDKTVWQFRTQNITVDGDDRWQQITAHNVTELYNGYQKQEEINEELAEVNRELRKMYARMEDDVKEKESLDLKVYIHDTIGRSLLTIRDIIDSGEDTERKLEALQNAIGMLASNRVTSVSTMDEVKRTARQLGVTVKIDGYLPRDTAAEELTVAAAKECVTNCIKHADGNEVYIRIAQRGEHYDVTITNNGKVPTKPIKEGSGLSTLRRSIESSGGEMHISHNPRFALLITIPAKEISL</sequence>
<evidence type="ECO:0000256" key="5">
    <source>
        <dbReference type="ARBA" id="ARBA00023012"/>
    </source>
</evidence>
<dbReference type="PANTHER" id="PTHR24421">
    <property type="entry name" value="NITRATE/NITRITE SENSOR PROTEIN NARX-RELATED"/>
    <property type="match status" value="1"/>
</dbReference>
<dbReference type="Gene3D" id="3.30.450.20">
    <property type="entry name" value="PAS domain"/>
    <property type="match status" value="1"/>
</dbReference>
<feature type="transmembrane region" description="Helical" evidence="7">
    <location>
        <begin position="75"/>
        <end position="96"/>
    </location>
</feature>
<keyword evidence="9" id="KW-1185">Reference proteome</keyword>
<keyword evidence="4" id="KW-0418">Kinase</keyword>
<evidence type="ECO:0000256" key="4">
    <source>
        <dbReference type="ARBA" id="ARBA00022777"/>
    </source>
</evidence>
<keyword evidence="5" id="KW-0902">Two-component regulatory system</keyword>
<proteinExistence type="predicted"/>
<dbReference type="RefSeq" id="WP_262395528.1">
    <property type="nucleotide sequence ID" value="NZ_JACRTD010000006.1"/>
</dbReference>
<dbReference type="Gene3D" id="3.30.565.10">
    <property type="entry name" value="Histidine kinase-like ATPase, C-terminal domain"/>
    <property type="match status" value="1"/>
</dbReference>
<dbReference type="SUPFAM" id="SSF55785">
    <property type="entry name" value="PYP-like sensor domain (PAS domain)"/>
    <property type="match status" value="1"/>
</dbReference>
<evidence type="ECO:0000256" key="1">
    <source>
        <dbReference type="ARBA" id="ARBA00000085"/>
    </source>
</evidence>
<accession>A0A926ESR1</accession>
<name>A0A926ESR1_9FIRM</name>
<evidence type="ECO:0000256" key="7">
    <source>
        <dbReference type="SAM" id="Phobius"/>
    </source>
</evidence>
<feature type="transmembrane region" description="Helical" evidence="7">
    <location>
        <begin position="44"/>
        <end position="63"/>
    </location>
</feature>
<dbReference type="CDD" id="cd16917">
    <property type="entry name" value="HATPase_UhpB-NarQ-NarX-like"/>
    <property type="match status" value="1"/>
</dbReference>
<dbReference type="SUPFAM" id="SSF55874">
    <property type="entry name" value="ATPase domain of HSP90 chaperone/DNA topoisomerase II/histidine kinase"/>
    <property type="match status" value="1"/>
</dbReference>
<dbReference type="AlphaFoldDB" id="A0A926ESR1"/>
<keyword evidence="7" id="KW-0472">Membrane</keyword>
<dbReference type="EC" id="2.7.13.3" evidence="2"/>
<evidence type="ECO:0000256" key="6">
    <source>
        <dbReference type="SAM" id="Coils"/>
    </source>
</evidence>
<dbReference type="InterPro" id="IPR050482">
    <property type="entry name" value="Sensor_HK_TwoCompSys"/>
</dbReference>
<dbReference type="GO" id="GO:0005524">
    <property type="term" value="F:ATP binding"/>
    <property type="evidence" value="ECO:0007669"/>
    <property type="project" value="UniProtKB-KW"/>
</dbReference>
<feature type="coiled-coil region" evidence="6">
    <location>
        <begin position="213"/>
        <end position="247"/>
    </location>
</feature>
<comment type="catalytic activity">
    <reaction evidence="1">
        <text>ATP + protein L-histidine = ADP + protein N-phospho-L-histidine.</text>
        <dbReference type="EC" id="2.7.13.3"/>
    </reaction>
</comment>
<keyword evidence="7" id="KW-1133">Transmembrane helix</keyword>
<protein>
    <recommendedName>
        <fullName evidence="2">histidine kinase</fullName>
        <ecNumber evidence="2">2.7.13.3</ecNumber>
    </recommendedName>
</protein>
<evidence type="ECO:0000313" key="9">
    <source>
        <dbReference type="Proteomes" id="UP000623678"/>
    </source>
</evidence>